<protein>
    <submittedName>
        <fullName evidence="7">Homeobox protein BEL1</fullName>
    </submittedName>
</protein>
<name>A0AAW2L2S3_SESRA</name>
<evidence type="ECO:0000256" key="3">
    <source>
        <dbReference type="ARBA" id="ARBA00023163"/>
    </source>
</evidence>
<evidence type="ECO:0000256" key="2">
    <source>
        <dbReference type="ARBA" id="ARBA00023155"/>
    </source>
</evidence>
<gene>
    <name evidence="7" type="ORF">Sradi_5655400</name>
</gene>
<feature type="region of interest" description="Disordered" evidence="5">
    <location>
        <begin position="279"/>
        <end position="312"/>
    </location>
</feature>
<organism evidence="7">
    <name type="scientific">Sesamum radiatum</name>
    <name type="common">Black benniseed</name>
    <dbReference type="NCBI Taxonomy" id="300843"/>
    <lineage>
        <taxon>Eukaryota</taxon>
        <taxon>Viridiplantae</taxon>
        <taxon>Streptophyta</taxon>
        <taxon>Embryophyta</taxon>
        <taxon>Tracheophyta</taxon>
        <taxon>Spermatophyta</taxon>
        <taxon>Magnoliopsida</taxon>
        <taxon>eudicotyledons</taxon>
        <taxon>Gunneridae</taxon>
        <taxon>Pentapetalae</taxon>
        <taxon>asterids</taxon>
        <taxon>lamiids</taxon>
        <taxon>Lamiales</taxon>
        <taxon>Pedaliaceae</taxon>
        <taxon>Sesamum</taxon>
    </lineage>
</organism>
<proteinExistence type="predicted"/>
<dbReference type="GO" id="GO:0003677">
    <property type="term" value="F:DNA binding"/>
    <property type="evidence" value="ECO:0007669"/>
    <property type="project" value="UniProtKB-KW"/>
</dbReference>
<dbReference type="InterPro" id="IPR006563">
    <property type="entry name" value="POX_dom"/>
</dbReference>
<reference evidence="7" key="2">
    <citation type="journal article" date="2024" name="Plant">
        <title>Genomic evolution and insights into agronomic trait innovations of Sesamum species.</title>
        <authorList>
            <person name="Miao H."/>
            <person name="Wang L."/>
            <person name="Qu L."/>
            <person name="Liu H."/>
            <person name="Sun Y."/>
            <person name="Le M."/>
            <person name="Wang Q."/>
            <person name="Wei S."/>
            <person name="Zheng Y."/>
            <person name="Lin W."/>
            <person name="Duan Y."/>
            <person name="Cao H."/>
            <person name="Xiong S."/>
            <person name="Wang X."/>
            <person name="Wei L."/>
            <person name="Li C."/>
            <person name="Ma Q."/>
            <person name="Ju M."/>
            <person name="Zhao R."/>
            <person name="Li G."/>
            <person name="Mu C."/>
            <person name="Tian Q."/>
            <person name="Mei H."/>
            <person name="Zhang T."/>
            <person name="Gao T."/>
            <person name="Zhang H."/>
        </authorList>
    </citation>
    <scope>NUCLEOTIDE SEQUENCE</scope>
    <source>
        <strain evidence="7">G02</strain>
    </source>
</reference>
<evidence type="ECO:0000313" key="7">
    <source>
        <dbReference type="EMBL" id="KAL0312561.1"/>
    </source>
</evidence>
<keyword evidence="1 7" id="KW-0238">DNA-binding</keyword>
<evidence type="ECO:0000259" key="6">
    <source>
        <dbReference type="SMART" id="SM00574"/>
    </source>
</evidence>
<keyword evidence="4" id="KW-0539">Nucleus</keyword>
<dbReference type="AlphaFoldDB" id="A0AAW2L2S3"/>
<evidence type="ECO:0000256" key="1">
    <source>
        <dbReference type="ARBA" id="ARBA00023125"/>
    </source>
</evidence>
<accession>A0AAW2L2S3</accession>
<sequence>MDPSLRSCVFPCEGNERPSQGLSLSLSSSNPSSIGLQSFEFRQQHEDLRFGPSSSRSVNVQGQQHQSQIVRNSKYLGPAQELLNEFCNLGTKETDKSSSKIKVQKMSGEWQDEDAAKKQSLYSLDLLELQRRKTKLLQMLEEVAGNGAATVYSAMASRAMSKHFSCLDLILLQSFIGPHLKKNFLATLQACMYSEFYPKLQVSNWFINARVRLWKPMVEEMYLEEQKEEEGIGDGAPPPAANLDDNHHGLTNQNPRTKDQKPAHDQLIRIDSECLSSIINNTDKNSSKNKSKAAALQNHEQQNHPCSFGRPGDSYGAMELDFSSYTHHHSSAAGGPTNYGGGGVSLTLGLHQHGGGGGVSLPFSPASVQSSLFYPRDHMEDCQTVQYSLLDSENQNLPYRNLMGAQLLHDLAG</sequence>
<keyword evidence="2 7" id="KW-0371">Homeobox</keyword>
<feature type="region of interest" description="Disordered" evidence="5">
    <location>
        <begin position="225"/>
        <end position="264"/>
    </location>
</feature>
<dbReference type="Pfam" id="PF07526">
    <property type="entry name" value="POX"/>
    <property type="match status" value="1"/>
</dbReference>
<comment type="caution">
    <text evidence="7">The sequence shown here is derived from an EMBL/GenBank/DDBJ whole genome shotgun (WGS) entry which is preliminary data.</text>
</comment>
<dbReference type="InterPro" id="IPR050224">
    <property type="entry name" value="TALE_homeobox"/>
</dbReference>
<reference evidence="7" key="1">
    <citation type="submission" date="2020-06" db="EMBL/GenBank/DDBJ databases">
        <authorList>
            <person name="Li T."/>
            <person name="Hu X."/>
            <person name="Zhang T."/>
            <person name="Song X."/>
            <person name="Zhang H."/>
            <person name="Dai N."/>
            <person name="Sheng W."/>
            <person name="Hou X."/>
            <person name="Wei L."/>
        </authorList>
    </citation>
    <scope>NUCLEOTIDE SEQUENCE</scope>
    <source>
        <strain evidence="7">G02</strain>
        <tissue evidence="7">Leaf</tissue>
    </source>
</reference>
<evidence type="ECO:0000256" key="5">
    <source>
        <dbReference type="SAM" id="MobiDB-lite"/>
    </source>
</evidence>
<dbReference type="SMART" id="SM00574">
    <property type="entry name" value="POX"/>
    <property type="match status" value="1"/>
</dbReference>
<dbReference type="PANTHER" id="PTHR11850">
    <property type="entry name" value="HOMEOBOX PROTEIN TRANSCRIPTION FACTORS"/>
    <property type="match status" value="1"/>
</dbReference>
<keyword evidence="3" id="KW-0804">Transcription</keyword>
<evidence type="ECO:0000256" key="4">
    <source>
        <dbReference type="ARBA" id="ARBA00023242"/>
    </source>
</evidence>
<dbReference type="EMBL" id="JACGWJ010000026">
    <property type="protein sequence ID" value="KAL0312561.1"/>
    <property type="molecule type" value="Genomic_DNA"/>
</dbReference>
<dbReference type="Gene3D" id="1.10.10.60">
    <property type="entry name" value="Homeodomain-like"/>
    <property type="match status" value="1"/>
</dbReference>
<feature type="domain" description="POX" evidence="6">
    <location>
        <begin position="64"/>
        <end position="172"/>
    </location>
</feature>